<keyword evidence="3 8" id="KW-0812">Transmembrane</keyword>
<evidence type="ECO:0000256" key="3">
    <source>
        <dbReference type="ARBA" id="ARBA00022692"/>
    </source>
</evidence>
<protein>
    <submittedName>
        <fullName evidence="9">Succinate dehydrogenase, hydrophobic membrane anchor protein</fullName>
    </submittedName>
</protein>
<dbReference type="SUPFAM" id="SSF81343">
    <property type="entry name" value="Fumarate reductase respiratory complex transmembrane subunits"/>
    <property type="match status" value="1"/>
</dbReference>
<keyword evidence="5 8" id="KW-1133">Transmembrane helix</keyword>
<name>A0A399EU30_9DEIN</name>
<dbReference type="CDD" id="cd03500">
    <property type="entry name" value="SQR_TypeA_SdhD_like"/>
    <property type="match status" value="1"/>
</dbReference>
<evidence type="ECO:0000256" key="1">
    <source>
        <dbReference type="ARBA" id="ARBA00004370"/>
    </source>
</evidence>
<dbReference type="InterPro" id="IPR034804">
    <property type="entry name" value="SQR/QFR_C/D"/>
</dbReference>
<organism evidence="9 10">
    <name type="scientific">Calidithermus roseus</name>
    <dbReference type="NCBI Taxonomy" id="1644118"/>
    <lineage>
        <taxon>Bacteria</taxon>
        <taxon>Thermotogati</taxon>
        <taxon>Deinococcota</taxon>
        <taxon>Deinococci</taxon>
        <taxon>Thermales</taxon>
        <taxon>Thermaceae</taxon>
        <taxon>Calidithermus</taxon>
    </lineage>
</organism>
<dbReference type="InterPro" id="IPR000701">
    <property type="entry name" value="SuccDH_FuR_B_TM-su"/>
</dbReference>
<keyword evidence="6" id="KW-0408">Iron</keyword>
<feature type="transmembrane region" description="Helical" evidence="8">
    <location>
        <begin position="21"/>
        <end position="44"/>
    </location>
</feature>
<dbReference type="GO" id="GO:0046872">
    <property type="term" value="F:metal ion binding"/>
    <property type="evidence" value="ECO:0007669"/>
    <property type="project" value="UniProtKB-KW"/>
</dbReference>
<evidence type="ECO:0000256" key="7">
    <source>
        <dbReference type="ARBA" id="ARBA00023136"/>
    </source>
</evidence>
<evidence type="ECO:0000256" key="8">
    <source>
        <dbReference type="SAM" id="Phobius"/>
    </source>
</evidence>
<keyword evidence="10" id="KW-1185">Reference proteome</keyword>
<dbReference type="EMBL" id="QWLA01000013">
    <property type="protein sequence ID" value="RIH88124.1"/>
    <property type="molecule type" value="Genomic_DNA"/>
</dbReference>
<sequence length="145" mass="16778">MAIRARRYSQARAQAGTNLELAWWVFMRVSGLVLVFLVLGHLYMANILINAGDVDYNYIARRLSNTTWKIYDWVMLSLSLLHGMNGLRYVLDDWVRDARARFWTKIVTYSLAVLVFFVGSMSLLNHDFSKGLSENTRLEHSEGTR</sequence>
<keyword evidence="2" id="KW-0349">Heme</keyword>
<keyword evidence="7 8" id="KW-0472">Membrane</keyword>
<keyword evidence="4" id="KW-0479">Metal-binding</keyword>
<dbReference type="RefSeq" id="WP_119276355.1">
    <property type="nucleotide sequence ID" value="NZ_QWLA01000013.1"/>
</dbReference>
<dbReference type="Proteomes" id="UP000265341">
    <property type="component" value="Unassembled WGS sequence"/>
</dbReference>
<feature type="transmembrane region" description="Helical" evidence="8">
    <location>
        <begin position="70"/>
        <end position="90"/>
    </location>
</feature>
<evidence type="ECO:0000313" key="9">
    <source>
        <dbReference type="EMBL" id="RIH88124.1"/>
    </source>
</evidence>
<evidence type="ECO:0000256" key="6">
    <source>
        <dbReference type="ARBA" id="ARBA00023004"/>
    </source>
</evidence>
<dbReference type="GO" id="GO:0016020">
    <property type="term" value="C:membrane"/>
    <property type="evidence" value="ECO:0007669"/>
    <property type="project" value="UniProtKB-SubCell"/>
</dbReference>
<dbReference type="Gene3D" id="1.20.1300.10">
    <property type="entry name" value="Fumarate reductase/succinate dehydrogenase, transmembrane subunit"/>
    <property type="match status" value="1"/>
</dbReference>
<evidence type="ECO:0000256" key="4">
    <source>
        <dbReference type="ARBA" id="ARBA00022723"/>
    </source>
</evidence>
<dbReference type="Pfam" id="PF01127">
    <property type="entry name" value="Sdh_cyt"/>
    <property type="match status" value="1"/>
</dbReference>
<feature type="transmembrane region" description="Helical" evidence="8">
    <location>
        <begin position="102"/>
        <end position="124"/>
    </location>
</feature>
<comment type="subcellular location">
    <subcellularLocation>
        <location evidence="1">Membrane</location>
    </subcellularLocation>
</comment>
<evidence type="ECO:0000256" key="5">
    <source>
        <dbReference type="ARBA" id="ARBA00022989"/>
    </source>
</evidence>
<evidence type="ECO:0000313" key="10">
    <source>
        <dbReference type="Proteomes" id="UP000265341"/>
    </source>
</evidence>
<accession>A0A399EU30</accession>
<proteinExistence type="predicted"/>
<evidence type="ECO:0000256" key="2">
    <source>
        <dbReference type="ARBA" id="ARBA00022617"/>
    </source>
</evidence>
<comment type="caution">
    <text evidence="9">The sequence shown here is derived from an EMBL/GenBank/DDBJ whole genome shotgun (WGS) entry which is preliminary data.</text>
</comment>
<dbReference type="AlphaFoldDB" id="A0A399EU30"/>
<reference evidence="9 10" key="1">
    <citation type="submission" date="2018-08" db="EMBL/GenBank/DDBJ databases">
        <title>Meiothermus roseus NBRC 110900 genome sequencing project.</title>
        <authorList>
            <person name="Da Costa M.S."/>
            <person name="Albuquerque L."/>
            <person name="Raposo P."/>
            <person name="Froufe H.J.C."/>
            <person name="Barroso C.S."/>
            <person name="Egas C."/>
        </authorList>
    </citation>
    <scope>NUCLEOTIDE SEQUENCE [LARGE SCALE GENOMIC DNA]</scope>
    <source>
        <strain evidence="9 10">NBRC 110900</strain>
    </source>
</reference>
<gene>
    <name evidence="9" type="ORF">Mrose_01028</name>
</gene>
<dbReference type="OrthoDB" id="67843at2"/>